<evidence type="ECO:0000256" key="3">
    <source>
        <dbReference type="ARBA" id="ARBA00022475"/>
    </source>
</evidence>
<feature type="transmembrane region" description="Helical" evidence="7">
    <location>
        <begin position="37"/>
        <end position="62"/>
    </location>
</feature>
<dbReference type="EMBL" id="JACHXS010000003">
    <property type="protein sequence ID" value="MBB3221272.1"/>
    <property type="molecule type" value="Genomic_DNA"/>
</dbReference>
<comment type="similarity">
    <text evidence="7">Belongs to the binding-protein-dependent transport system permease family.</text>
</comment>
<dbReference type="SUPFAM" id="SSF161098">
    <property type="entry name" value="MetI-like"/>
    <property type="match status" value="1"/>
</dbReference>
<dbReference type="GO" id="GO:0042918">
    <property type="term" value="P:alkanesulfonate transmembrane transport"/>
    <property type="evidence" value="ECO:0007669"/>
    <property type="project" value="UniProtKB-ARBA"/>
</dbReference>
<dbReference type="Proteomes" id="UP000584325">
    <property type="component" value="Unassembled WGS sequence"/>
</dbReference>
<evidence type="ECO:0000256" key="1">
    <source>
        <dbReference type="ARBA" id="ARBA00004651"/>
    </source>
</evidence>
<keyword evidence="5 7" id="KW-1133">Transmembrane helix</keyword>
<reference evidence="10 11" key="1">
    <citation type="submission" date="2020-08" db="EMBL/GenBank/DDBJ databases">
        <title>Genomic Encyclopedia of Type Strains, Phase III (KMG-III): the genomes of soil and plant-associated and newly described type strains.</title>
        <authorList>
            <person name="Whitman W."/>
        </authorList>
    </citation>
    <scope>NUCLEOTIDE SEQUENCE [LARGE SCALE GENOMIC DNA]</scope>
    <source>
        <strain evidence="10 11">CECT 7753</strain>
    </source>
</reference>
<dbReference type="RefSeq" id="WP_229422573.1">
    <property type="nucleotide sequence ID" value="NZ_CP040017.1"/>
</dbReference>
<dbReference type="Gene3D" id="1.10.3720.10">
    <property type="entry name" value="MetI-like"/>
    <property type="match status" value="1"/>
</dbReference>
<evidence type="ECO:0000256" key="5">
    <source>
        <dbReference type="ARBA" id="ARBA00022989"/>
    </source>
</evidence>
<accession>A0A7W5EAL4</accession>
<evidence type="ECO:0000259" key="9">
    <source>
        <dbReference type="PROSITE" id="PS50928"/>
    </source>
</evidence>
<feature type="domain" description="ABC transmembrane type-1" evidence="9">
    <location>
        <begin position="90"/>
        <end position="270"/>
    </location>
</feature>
<evidence type="ECO:0000256" key="8">
    <source>
        <dbReference type="SAM" id="MobiDB-lite"/>
    </source>
</evidence>
<dbReference type="Pfam" id="PF00528">
    <property type="entry name" value="BPD_transp_1"/>
    <property type="match status" value="1"/>
</dbReference>
<comment type="subcellular location">
    <subcellularLocation>
        <location evidence="1 7">Cell membrane</location>
        <topology evidence="1 7">Multi-pass membrane protein</topology>
    </subcellularLocation>
</comment>
<protein>
    <submittedName>
        <fullName evidence="10">NitT/TauT family transport system permease protein</fullName>
    </submittedName>
</protein>
<dbReference type="PANTHER" id="PTHR30151:SF0">
    <property type="entry name" value="ABC TRANSPORTER PERMEASE PROTEIN MJ0413-RELATED"/>
    <property type="match status" value="1"/>
</dbReference>
<comment type="caution">
    <text evidence="10">The sequence shown here is derived from an EMBL/GenBank/DDBJ whole genome shotgun (WGS) entry which is preliminary data.</text>
</comment>
<feature type="transmembrane region" description="Helical" evidence="7">
    <location>
        <begin position="97"/>
        <end position="119"/>
    </location>
</feature>
<evidence type="ECO:0000256" key="6">
    <source>
        <dbReference type="ARBA" id="ARBA00023136"/>
    </source>
</evidence>
<feature type="transmembrane region" description="Helical" evidence="7">
    <location>
        <begin position="252"/>
        <end position="270"/>
    </location>
</feature>
<feature type="transmembrane region" description="Helical" evidence="7">
    <location>
        <begin position="219"/>
        <end position="240"/>
    </location>
</feature>
<evidence type="ECO:0000313" key="11">
    <source>
        <dbReference type="Proteomes" id="UP000584325"/>
    </source>
</evidence>
<dbReference type="InterPro" id="IPR035906">
    <property type="entry name" value="MetI-like_sf"/>
</dbReference>
<dbReference type="FunFam" id="1.10.3720.10:FF:000003">
    <property type="entry name" value="Aliphatic sulfonate ABC transporter permease"/>
    <property type="match status" value="1"/>
</dbReference>
<organism evidence="10 11">
    <name type="scientific">Pseudoduganella umbonata</name>
    <dbReference type="NCBI Taxonomy" id="864828"/>
    <lineage>
        <taxon>Bacteria</taxon>
        <taxon>Pseudomonadati</taxon>
        <taxon>Pseudomonadota</taxon>
        <taxon>Betaproteobacteria</taxon>
        <taxon>Burkholderiales</taxon>
        <taxon>Oxalobacteraceae</taxon>
        <taxon>Telluria group</taxon>
        <taxon>Pseudoduganella</taxon>
    </lineage>
</organism>
<feature type="region of interest" description="Disordered" evidence="8">
    <location>
        <begin position="1"/>
        <end position="22"/>
    </location>
</feature>
<evidence type="ECO:0000313" key="10">
    <source>
        <dbReference type="EMBL" id="MBB3221272.1"/>
    </source>
</evidence>
<keyword evidence="6 7" id="KW-0472">Membrane</keyword>
<proteinExistence type="inferred from homology"/>
<evidence type="ECO:0000256" key="4">
    <source>
        <dbReference type="ARBA" id="ARBA00022692"/>
    </source>
</evidence>
<dbReference type="AlphaFoldDB" id="A0A7W5EAL4"/>
<dbReference type="CDD" id="cd06261">
    <property type="entry name" value="TM_PBP2"/>
    <property type="match status" value="1"/>
</dbReference>
<dbReference type="InterPro" id="IPR000515">
    <property type="entry name" value="MetI-like"/>
</dbReference>
<dbReference type="PANTHER" id="PTHR30151">
    <property type="entry name" value="ALKANE SULFONATE ABC TRANSPORTER-RELATED, MEMBRANE SUBUNIT"/>
    <property type="match status" value="1"/>
</dbReference>
<feature type="transmembrane region" description="Helical" evidence="7">
    <location>
        <begin position="131"/>
        <end position="150"/>
    </location>
</feature>
<keyword evidence="3" id="KW-1003">Cell membrane</keyword>
<name>A0A7W5EAL4_9BURK</name>
<evidence type="ECO:0000256" key="7">
    <source>
        <dbReference type="RuleBase" id="RU363032"/>
    </source>
</evidence>
<gene>
    <name evidence="10" type="ORF">FHS02_002079</name>
</gene>
<evidence type="ECO:0000256" key="2">
    <source>
        <dbReference type="ARBA" id="ARBA00022448"/>
    </source>
</evidence>
<dbReference type="GO" id="GO:0005886">
    <property type="term" value="C:plasma membrane"/>
    <property type="evidence" value="ECO:0007669"/>
    <property type="project" value="UniProtKB-SubCell"/>
</dbReference>
<keyword evidence="4 7" id="KW-0812">Transmembrane</keyword>
<dbReference type="PROSITE" id="PS50928">
    <property type="entry name" value="ABC_TM1"/>
    <property type="match status" value="1"/>
</dbReference>
<sequence length="285" mass="30581">MPNFVSNGGALRPEGAMAAPRNRRSPWDVRGAMSRPAAVALAVAGFLLPFLAWAVVSMAGWVDPVFLPTPLQVVQRCADWFAEDGLAGDVAVSIGRVFGGFVASAVVALPVGVLIGTYAPARAVLGPLTDFSRYLPAVAFIPLIMLWVGIDESAKVAVIWIGTFFQMVLMVADDVARVPNAPVEAARTMGATNGEIVQHVLIPAARPAMLDTLRTSMGVAWTYLVVAELVAANSGLGFSILKAQRFLQTDKIFAGILLIGLIGLLTDQAFRWLHRRCFPWYHLRG</sequence>
<keyword evidence="2 7" id="KW-0813">Transport</keyword>